<dbReference type="Gene3D" id="1.10.357.90">
    <property type="match status" value="1"/>
</dbReference>
<dbReference type="InterPro" id="IPR049139">
    <property type="entry name" value="TERT_C"/>
</dbReference>
<evidence type="ECO:0000256" key="9">
    <source>
        <dbReference type="ARBA" id="ARBA00022895"/>
    </source>
</evidence>
<keyword evidence="5 15" id="KW-0808">Transferase</keyword>
<dbReference type="PANTHER" id="PTHR12066">
    <property type="entry name" value="TELOMERASE REVERSE TRANSCRIPTASE"/>
    <property type="match status" value="1"/>
</dbReference>
<proteinExistence type="evidence at transcript level"/>
<keyword evidence="6 15" id="KW-0548">Nucleotidyltransferase</keyword>
<accession>A0A649UFI1</accession>
<organism evidence="18">
    <name type="scientific">Ambystoma mexicanum</name>
    <name type="common">Axolotl</name>
    <dbReference type="NCBI Taxonomy" id="8296"/>
    <lineage>
        <taxon>Eukaryota</taxon>
        <taxon>Metazoa</taxon>
        <taxon>Chordata</taxon>
        <taxon>Craniata</taxon>
        <taxon>Vertebrata</taxon>
        <taxon>Euteleostomi</taxon>
        <taxon>Amphibia</taxon>
        <taxon>Batrachia</taxon>
        <taxon>Caudata</taxon>
        <taxon>Salamandroidea</taxon>
        <taxon>Ambystomatidae</taxon>
        <taxon>Ambystoma</taxon>
    </lineage>
</organism>
<evidence type="ECO:0000256" key="14">
    <source>
        <dbReference type="ARBA" id="ARBA00048173"/>
    </source>
</evidence>
<dbReference type="GO" id="GO:0007004">
    <property type="term" value="P:telomere maintenance via telomerase"/>
    <property type="evidence" value="ECO:0007669"/>
    <property type="project" value="TreeGrafter"/>
</dbReference>
<protein>
    <recommendedName>
        <fullName evidence="3 15">Telomerase reverse transcriptase</fullName>
        <ecNumber evidence="2 15">2.7.7.49</ecNumber>
    </recommendedName>
    <alternativeName>
        <fullName evidence="13 15">Telomerase catalytic subunit</fullName>
    </alternativeName>
</protein>
<sequence>MQRGNDFAGVLRLLRSVYPQVCTLIQFMPTFPVVHGSATIQRSDDGEHYRTFVSQLLVCIPGEAWPPPHSAKIQQLSSQREVVARVIQRICEKQRSNVLAFGFALVDENSPMPLTFAPNICNFLPNPTTATISTSVLWGTLLSRIGDDIMMYLLEHCSLFMLVPPTCCYQICGLPVYKLLNNVCRSPAWTRQIGSRQRGNILLMYIQKKFHQHKRYLEKATFWKAKRRLQANSSVFSVQRSSQTQHCTGNCQNGKTQLVLVEPHPSPGKSHAMQQHVTDNHLKRKSTLRPATTHENEDEAGVPAKRMRRDFIGTQAQSFCSLVNKSVPNLKTICDRCGWKSMVDLATPTEIQAVKPDVGSRLQNKVDIPVCEDSLSPASPFEANRRETHVVEENSEKFGNVLHLPKIRNNVTTECITLQEKAYSVKCCKDQLFREEIKEAKNNWQEAKPTKSVSKQPTQILPSNIIIERGYLLYSNFSFREGFSVSFLLNTLKQCPFGGQRLVENIFLSRGPFEHHPVNKPATTSKKWKRLPKRYWPMKCVFQELVDNHNKCPYKVLLRNNCPVRLPQVSLESNASLEKSVCGVPGPPHVDRGKAPNVQENTDERERSESTTLSGCKMEVAYEFSQVEAKHSSNTLVSTVTFKEAQSSQPGKEATAQQFRDSSFMKLLRQYSSLWQVYAFARECLKTVVPKELWGSNHNKYRFFKNVKTFISLGKFGKFSLRELMWKMRVTDCAWLRLGKDDHFVPASEHRFREVIFAKFLYWLMDTYVIQLLRSFFYITETMFQKNALFFYRKCIWSKLHKIGLGKHFAKVKLRSLSSRDVAALKQNPLISRLRFIPKPNGLRPIVKVQNVLDVQLHSKEKRDRKMQYFNTQLKNLFGVLNYERTRNPNLLGAFGFGLDGISKAWRQFVLKVLESNFKEKQYYFVKTDVTGAYDTIPHAKLIEVVSKILNPSDNYCIRRYAEIWVDPAGHIRKSYKRHVATMDDFLPNTKMFVSHLQQNGSLKHAILVEQALHLNENSRNLLQFFQQMITNNILKVGDKCFVQCRGIPQGSILSTVLCSLCYGDMENNFFSGIQQDGVFMRLIDDFLLVTPYLDKAETFLRTLAEGIPQYGCSISLSKTMVNFPLTDLPGCSQAEQLPARSVFPWCGVLFDTQTLEVYCDYSRYACTSIRSSLTISHKAETGTSMRHKLIRVLKLKCKSIFLDLMVNSLRTVFINIYKIFLLQAYRFHACVIQLPFNQGVRKNPSFFLSVISDMAPCCYSILKSKNIGIALGTKDACNTFPFEAAQWLSYHAFIVKLTCHKAVYKCLLKPLQNCKVQLSKKIHKATIKMLNDVIEPSLHKDFAAILN</sequence>
<evidence type="ECO:0000256" key="12">
    <source>
        <dbReference type="ARBA" id="ARBA00023274"/>
    </source>
</evidence>
<dbReference type="InterPro" id="IPR043502">
    <property type="entry name" value="DNA/RNA_pol_sf"/>
</dbReference>
<dbReference type="InterPro" id="IPR003545">
    <property type="entry name" value="Telomerase_RT"/>
</dbReference>
<keyword evidence="12" id="KW-0687">Ribonucleoprotein</keyword>
<evidence type="ECO:0000256" key="7">
    <source>
        <dbReference type="ARBA" id="ARBA00022723"/>
    </source>
</evidence>
<keyword evidence="7 15" id="KW-0479">Metal-binding</keyword>
<dbReference type="Pfam" id="PF21399">
    <property type="entry name" value="TERT_C"/>
    <property type="match status" value="1"/>
</dbReference>
<comment type="similarity">
    <text evidence="1 15">Belongs to the reverse transcriptase family. Telomerase subfamily.</text>
</comment>
<comment type="function">
    <text evidence="15">Telomerase is a ribonucleoprotein enzyme essential for the replication of chromosome termini in most eukaryotes. It elongates telomeres. It is a reverse transcriptase that adds simple sequence repeats to chromosome ends by copying a template sequence within the RNA component of the enzyme.</text>
</comment>
<dbReference type="GO" id="GO:0000333">
    <property type="term" value="C:telomerase catalytic core complex"/>
    <property type="evidence" value="ECO:0007669"/>
    <property type="project" value="TreeGrafter"/>
</dbReference>
<evidence type="ECO:0000256" key="13">
    <source>
        <dbReference type="ARBA" id="ARBA00032044"/>
    </source>
</evidence>
<keyword evidence="4 15" id="KW-0158">Chromosome</keyword>
<dbReference type="EMBL" id="MK702005">
    <property type="protein sequence ID" value="QGJ02387.1"/>
    <property type="molecule type" value="mRNA"/>
</dbReference>
<keyword evidence="9 15" id="KW-0779">Telomere</keyword>
<dbReference type="PRINTS" id="PR01365">
    <property type="entry name" value="TELOMERASERT"/>
</dbReference>
<feature type="domain" description="Reverse transcriptase" evidence="17">
    <location>
        <begin position="818"/>
        <end position="1151"/>
    </location>
</feature>
<evidence type="ECO:0000256" key="4">
    <source>
        <dbReference type="ARBA" id="ARBA00022454"/>
    </source>
</evidence>
<dbReference type="EC" id="2.7.7.49" evidence="2 15"/>
<evidence type="ECO:0000256" key="3">
    <source>
        <dbReference type="ARBA" id="ARBA00016182"/>
    </source>
</evidence>
<evidence type="ECO:0000259" key="17">
    <source>
        <dbReference type="PROSITE" id="PS50878"/>
    </source>
</evidence>
<name>A0A649UFI1_AMBME</name>
<dbReference type="InterPro" id="IPR000477">
    <property type="entry name" value="RT_dom"/>
</dbReference>
<dbReference type="Pfam" id="PF12009">
    <property type="entry name" value="Telomerase_RBD"/>
    <property type="match status" value="1"/>
</dbReference>
<comment type="subcellular location">
    <subcellularLocation>
        <location evidence="15">Nucleus</location>
    </subcellularLocation>
    <subcellularLocation>
        <location evidence="15">Chromosome</location>
        <location evidence="15">Telomere</location>
    </subcellularLocation>
</comment>
<evidence type="ECO:0000256" key="2">
    <source>
        <dbReference type="ARBA" id="ARBA00012493"/>
    </source>
</evidence>
<evidence type="ECO:0000256" key="16">
    <source>
        <dbReference type="SAM" id="MobiDB-lite"/>
    </source>
</evidence>
<gene>
    <name evidence="18" type="primary">TERT</name>
</gene>
<evidence type="ECO:0000256" key="1">
    <source>
        <dbReference type="ARBA" id="ARBA00008001"/>
    </source>
</evidence>
<evidence type="ECO:0000256" key="6">
    <source>
        <dbReference type="ARBA" id="ARBA00022695"/>
    </source>
</evidence>
<dbReference type="GO" id="GO:0070034">
    <property type="term" value="F:telomerase RNA binding"/>
    <property type="evidence" value="ECO:0007669"/>
    <property type="project" value="TreeGrafter"/>
</dbReference>
<keyword evidence="10 15" id="KW-0695">RNA-directed DNA polymerase</keyword>
<dbReference type="PROSITE" id="PS50878">
    <property type="entry name" value="RT_POL"/>
    <property type="match status" value="1"/>
</dbReference>
<dbReference type="GO" id="GO:0000781">
    <property type="term" value="C:chromosome, telomeric region"/>
    <property type="evidence" value="ECO:0007669"/>
    <property type="project" value="UniProtKB-SubCell"/>
</dbReference>
<keyword evidence="11 15" id="KW-0539">Nucleus</keyword>
<dbReference type="SMR" id="A0A649UFI1"/>
<dbReference type="Gene3D" id="1.10.132.70">
    <property type="match status" value="1"/>
</dbReference>
<evidence type="ECO:0000256" key="8">
    <source>
        <dbReference type="ARBA" id="ARBA00022842"/>
    </source>
</evidence>
<dbReference type="SUPFAM" id="SSF56672">
    <property type="entry name" value="DNA/RNA polymerases"/>
    <property type="match status" value="1"/>
</dbReference>
<keyword evidence="8 15" id="KW-0460">Magnesium</keyword>
<dbReference type="GO" id="GO:0046872">
    <property type="term" value="F:metal ion binding"/>
    <property type="evidence" value="ECO:0007669"/>
    <property type="project" value="UniProtKB-KW"/>
</dbReference>
<dbReference type="GO" id="GO:0003720">
    <property type="term" value="F:telomerase activity"/>
    <property type="evidence" value="ECO:0007669"/>
    <property type="project" value="InterPro"/>
</dbReference>
<dbReference type="InterPro" id="IPR021891">
    <property type="entry name" value="Telomerase_RBD"/>
</dbReference>
<dbReference type="FunFam" id="1.10.357.90:FF:000001">
    <property type="entry name" value="Telomerase reverse transcriptase"/>
    <property type="match status" value="1"/>
</dbReference>
<dbReference type="SMART" id="SM00975">
    <property type="entry name" value="Telomerase_RBD"/>
    <property type="match status" value="1"/>
</dbReference>
<dbReference type="Gene3D" id="3.30.70.2630">
    <property type="match status" value="1"/>
</dbReference>
<evidence type="ECO:0000256" key="5">
    <source>
        <dbReference type="ARBA" id="ARBA00022679"/>
    </source>
</evidence>
<reference evidence="18" key="1">
    <citation type="submission" date="2019-03" db="EMBL/GenBank/DDBJ databases">
        <authorList>
            <person name="Springhetti S."/>
            <person name="Strauss S."/>
            <person name="Reimers K."/>
            <person name="Lazaridis A."/>
            <person name="Liebsch C."/>
            <person name="Vogt P.M."/>
        </authorList>
    </citation>
    <scope>NUCLEOTIDE SEQUENCE</scope>
</reference>
<evidence type="ECO:0000256" key="10">
    <source>
        <dbReference type="ARBA" id="ARBA00022918"/>
    </source>
</evidence>
<comment type="catalytic activity">
    <reaction evidence="14 15">
        <text>DNA(n) + a 2'-deoxyribonucleoside 5'-triphosphate = DNA(n+1) + diphosphate</text>
        <dbReference type="Rhea" id="RHEA:22508"/>
        <dbReference type="Rhea" id="RHEA-COMP:17339"/>
        <dbReference type="Rhea" id="RHEA-COMP:17340"/>
        <dbReference type="ChEBI" id="CHEBI:33019"/>
        <dbReference type="ChEBI" id="CHEBI:61560"/>
        <dbReference type="ChEBI" id="CHEBI:173112"/>
        <dbReference type="EC" id="2.7.7.49"/>
    </reaction>
</comment>
<dbReference type="CDD" id="cd01648">
    <property type="entry name" value="TERT"/>
    <property type="match status" value="1"/>
</dbReference>
<evidence type="ECO:0000256" key="11">
    <source>
        <dbReference type="ARBA" id="ARBA00023242"/>
    </source>
</evidence>
<evidence type="ECO:0000313" key="18">
    <source>
        <dbReference type="EMBL" id="QGJ02387.1"/>
    </source>
</evidence>
<dbReference type="GO" id="GO:0042162">
    <property type="term" value="F:telomeric DNA binding"/>
    <property type="evidence" value="ECO:0007669"/>
    <property type="project" value="TreeGrafter"/>
</dbReference>
<feature type="region of interest" description="Disordered" evidence="16">
    <location>
        <begin position="584"/>
        <end position="610"/>
    </location>
</feature>
<dbReference type="PANTHER" id="PTHR12066:SF0">
    <property type="entry name" value="TELOMERASE REVERSE TRANSCRIPTASE"/>
    <property type="match status" value="1"/>
</dbReference>
<evidence type="ECO:0000256" key="15">
    <source>
        <dbReference type="RuleBase" id="RU365061"/>
    </source>
</evidence>